<protein>
    <submittedName>
        <fullName evidence="1">Uncharacterized protein</fullName>
    </submittedName>
</protein>
<name>A0A2P2K5R5_RHIMU</name>
<evidence type="ECO:0000313" key="1">
    <source>
        <dbReference type="EMBL" id="MBX01085.1"/>
    </source>
</evidence>
<organism evidence="1">
    <name type="scientific">Rhizophora mucronata</name>
    <name type="common">Asiatic mangrove</name>
    <dbReference type="NCBI Taxonomy" id="61149"/>
    <lineage>
        <taxon>Eukaryota</taxon>
        <taxon>Viridiplantae</taxon>
        <taxon>Streptophyta</taxon>
        <taxon>Embryophyta</taxon>
        <taxon>Tracheophyta</taxon>
        <taxon>Spermatophyta</taxon>
        <taxon>Magnoliopsida</taxon>
        <taxon>eudicotyledons</taxon>
        <taxon>Gunneridae</taxon>
        <taxon>Pentapetalae</taxon>
        <taxon>rosids</taxon>
        <taxon>fabids</taxon>
        <taxon>Malpighiales</taxon>
        <taxon>Rhizophoraceae</taxon>
        <taxon>Rhizophora</taxon>
    </lineage>
</organism>
<reference evidence="1" key="1">
    <citation type="submission" date="2018-02" db="EMBL/GenBank/DDBJ databases">
        <title>Rhizophora mucronata_Transcriptome.</title>
        <authorList>
            <person name="Meera S.P."/>
            <person name="Sreeshan A."/>
            <person name="Augustine A."/>
        </authorList>
    </citation>
    <scope>NUCLEOTIDE SEQUENCE</scope>
    <source>
        <tissue evidence="1">Leaf</tissue>
    </source>
</reference>
<sequence>MKFYWTSLAPDHLIDCLRAPKHPT</sequence>
<proteinExistence type="predicted"/>
<dbReference type="EMBL" id="GGEC01020601">
    <property type="protein sequence ID" value="MBX01085.1"/>
    <property type="molecule type" value="Transcribed_RNA"/>
</dbReference>
<dbReference type="AlphaFoldDB" id="A0A2P2K5R5"/>
<accession>A0A2P2K5R5</accession>